<dbReference type="Gene3D" id="3.40.30.10">
    <property type="entry name" value="Glutaredoxin"/>
    <property type="match status" value="1"/>
</dbReference>
<gene>
    <name evidence="1" type="ORF">HGMM_F14E02C09</name>
</gene>
<name>H5SDQ6_9ZZZZ</name>
<reference evidence="1" key="2">
    <citation type="journal article" date="2012" name="PLoS ONE">
        <title>A Deeply Branching Thermophilic Bacterium with an Ancient Acetyl-CoA Pathway Dominates a Subsurface Ecosystem.</title>
        <authorList>
            <person name="Takami H."/>
            <person name="Noguchi H."/>
            <person name="Takaki Y."/>
            <person name="Uchiyama I."/>
            <person name="Toyoda A."/>
            <person name="Nishi S."/>
            <person name="Chee G.-J."/>
            <person name="Arai W."/>
            <person name="Nunoura T."/>
            <person name="Itoh T."/>
            <person name="Hattori M."/>
            <person name="Takai K."/>
        </authorList>
    </citation>
    <scope>NUCLEOTIDE SEQUENCE</scope>
</reference>
<proteinExistence type="predicted"/>
<reference evidence="1" key="1">
    <citation type="journal article" date="2005" name="Environ. Microbiol.">
        <title>Genetic and functional properties of uncultivated thermophilic crenarchaeotes from a subsurface gold mine as revealed by analysis of genome fragments.</title>
        <authorList>
            <person name="Nunoura T."/>
            <person name="Hirayama H."/>
            <person name="Takami H."/>
            <person name="Oida H."/>
            <person name="Nishi S."/>
            <person name="Shimamura S."/>
            <person name="Suzuki Y."/>
            <person name="Inagaki F."/>
            <person name="Takai K."/>
            <person name="Nealson K.H."/>
            <person name="Horikoshi K."/>
        </authorList>
    </citation>
    <scope>NUCLEOTIDE SEQUENCE</scope>
</reference>
<accession>H5SDQ6</accession>
<dbReference type="SUPFAM" id="SSF52833">
    <property type="entry name" value="Thioredoxin-like"/>
    <property type="match status" value="1"/>
</dbReference>
<sequence length="65" mass="7465">MKTVRLLVFLALLIVLGLQFRTCLRPAMTGQPAAELFASHWFNSEPLTMQSLRGKMVLLDFWAVW</sequence>
<organism evidence="1">
    <name type="scientific">uncultured prokaryote</name>
    <dbReference type="NCBI Taxonomy" id="198431"/>
    <lineage>
        <taxon>unclassified sequences</taxon>
        <taxon>environmental samples</taxon>
    </lineage>
</organism>
<evidence type="ECO:0008006" key="2">
    <source>
        <dbReference type="Google" id="ProtNLM"/>
    </source>
</evidence>
<dbReference type="InterPro" id="IPR036249">
    <property type="entry name" value="Thioredoxin-like_sf"/>
</dbReference>
<evidence type="ECO:0000313" key="1">
    <source>
        <dbReference type="EMBL" id="BAL54292.1"/>
    </source>
</evidence>
<dbReference type="AlphaFoldDB" id="H5SDQ6"/>
<protein>
    <recommendedName>
        <fullName evidence="2">Alkyl hydroperoxide reductase subunit C/ Thiol specific antioxidant domain-containing protein</fullName>
    </recommendedName>
</protein>
<dbReference type="EMBL" id="AP011684">
    <property type="protein sequence ID" value="BAL54292.1"/>
    <property type="molecule type" value="Genomic_DNA"/>
</dbReference>